<keyword evidence="3" id="KW-0547">Nucleotide-binding</keyword>
<dbReference type="SUPFAM" id="SSF52540">
    <property type="entry name" value="P-loop containing nucleoside triphosphate hydrolases"/>
    <property type="match status" value="1"/>
</dbReference>
<dbReference type="GO" id="GO:0016887">
    <property type="term" value="F:ATP hydrolysis activity"/>
    <property type="evidence" value="ECO:0007669"/>
    <property type="project" value="InterPro"/>
</dbReference>
<keyword evidence="5 7" id="KW-1133">Transmembrane helix</keyword>
<dbReference type="InterPro" id="IPR011527">
    <property type="entry name" value="ABC1_TM_dom"/>
</dbReference>
<evidence type="ECO:0000259" key="9">
    <source>
        <dbReference type="PROSITE" id="PS50929"/>
    </source>
</evidence>
<dbReference type="PANTHER" id="PTHR24221:SF503">
    <property type="entry name" value="MITOCHONDRIAL POTASSIUM CHANNEL ATP-BINDING SUBUNIT"/>
    <property type="match status" value="1"/>
</dbReference>
<dbReference type="Pfam" id="PF00664">
    <property type="entry name" value="ABC_membrane"/>
    <property type="match status" value="1"/>
</dbReference>
<feature type="domain" description="ABC transporter" evidence="8">
    <location>
        <begin position="357"/>
        <end position="573"/>
    </location>
</feature>
<dbReference type="RefSeq" id="WP_136062774.1">
    <property type="nucleotide sequence ID" value="NZ_CAAHFH010000002.1"/>
</dbReference>
<gene>
    <name evidence="10" type="primary">ltxB</name>
    <name evidence="10" type="ORF">SCARR_03367</name>
</gene>
<dbReference type="GO" id="GO:0005886">
    <property type="term" value="C:plasma membrane"/>
    <property type="evidence" value="ECO:0007669"/>
    <property type="project" value="UniProtKB-SubCell"/>
</dbReference>
<name>A0A6C2UM08_9BACT</name>
<dbReference type="InterPro" id="IPR027417">
    <property type="entry name" value="P-loop_NTPase"/>
</dbReference>
<keyword evidence="11" id="KW-1185">Reference proteome</keyword>
<evidence type="ECO:0000313" key="10">
    <source>
        <dbReference type="EMBL" id="VGO21295.1"/>
    </source>
</evidence>
<dbReference type="PANTHER" id="PTHR24221">
    <property type="entry name" value="ATP-BINDING CASSETTE SUB-FAMILY B"/>
    <property type="match status" value="1"/>
</dbReference>
<dbReference type="Pfam" id="PF00005">
    <property type="entry name" value="ABC_tran"/>
    <property type="match status" value="1"/>
</dbReference>
<feature type="transmembrane region" description="Helical" evidence="7">
    <location>
        <begin position="71"/>
        <end position="91"/>
    </location>
</feature>
<evidence type="ECO:0000256" key="2">
    <source>
        <dbReference type="ARBA" id="ARBA00022692"/>
    </source>
</evidence>
<dbReference type="Gene3D" id="3.40.50.300">
    <property type="entry name" value="P-loop containing nucleotide triphosphate hydrolases"/>
    <property type="match status" value="1"/>
</dbReference>
<dbReference type="InterPro" id="IPR003439">
    <property type="entry name" value="ABC_transporter-like_ATP-bd"/>
</dbReference>
<dbReference type="Gene3D" id="1.20.1560.10">
    <property type="entry name" value="ABC transporter type 1, transmembrane domain"/>
    <property type="match status" value="1"/>
</dbReference>
<dbReference type="InterPro" id="IPR036640">
    <property type="entry name" value="ABC1_TM_sf"/>
</dbReference>
<feature type="transmembrane region" description="Helical" evidence="7">
    <location>
        <begin position="269"/>
        <end position="290"/>
    </location>
</feature>
<protein>
    <submittedName>
        <fullName evidence="10">Leukotoxin export ATP-binding protein LtxB</fullName>
    </submittedName>
</protein>
<dbReference type="GO" id="GO:0005524">
    <property type="term" value="F:ATP binding"/>
    <property type="evidence" value="ECO:0007669"/>
    <property type="project" value="UniProtKB-KW"/>
</dbReference>
<evidence type="ECO:0000256" key="3">
    <source>
        <dbReference type="ARBA" id="ARBA00022741"/>
    </source>
</evidence>
<feature type="domain" description="ABC transmembrane type-1" evidence="9">
    <location>
        <begin position="23"/>
        <end position="323"/>
    </location>
</feature>
<dbReference type="SUPFAM" id="SSF90123">
    <property type="entry name" value="ABC transporter transmembrane region"/>
    <property type="match status" value="1"/>
</dbReference>
<evidence type="ECO:0000259" key="8">
    <source>
        <dbReference type="PROSITE" id="PS50893"/>
    </source>
</evidence>
<dbReference type="AlphaFoldDB" id="A0A6C2UM08"/>
<dbReference type="InterPro" id="IPR003593">
    <property type="entry name" value="AAA+_ATPase"/>
</dbReference>
<dbReference type="EMBL" id="CAAHFH010000002">
    <property type="protein sequence ID" value="VGO21295.1"/>
    <property type="molecule type" value="Genomic_DNA"/>
</dbReference>
<dbReference type="GO" id="GO:0140359">
    <property type="term" value="F:ABC-type transporter activity"/>
    <property type="evidence" value="ECO:0007669"/>
    <property type="project" value="InterPro"/>
</dbReference>
<feature type="transmembrane region" description="Helical" evidence="7">
    <location>
        <begin position="21"/>
        <end position="51"/>
    </location>
</feature>
<reference evidence="10 11" key="1">
    <citation type="submission" date="2019-04" db="EMBL/GenBank/DDBJ databases">
        <authorList>
            <person name="Van Vliet M D."/>
        </authorList>
    </citation>
    <scope>NUCLEOTIDE SEQUENCE [LARGE SCALE GENOMIC DNA]</scope>
    <source>
        <strain evidence="10 11">F21</strain>
    </source>
</reference>
<comment type="subcellular location">
    <subcellularLocation>
        <location evidence="1">Cell membrane</location>
        <topology evidence="1">Multi-pass membrane protein</topology>
    </subcellularLocation>
</comment>
<dbReference type="SMART" id="SM00382">
    <property type="entry name" value="AAA"/>
    <property type="match status" value="1"/>
</dbReference>
<dbReference type="PROSITE" id="PS50893">
    <property type="entry name" value="ABC_TRANSPORTER_2"/>
    <property type="match status" value="1"/>
</dbReference>
<feature type="transmembrane region" description="Helical" evidence="7">
    <location>
        <begin position="157"/>
        <end position="177"/>
    </location>
</feature>
<evidence type="ECO:0000256" key="4">
    <source>
        <dbReference type="ARBA" id="ARBA00022840"/>
    </source>
</evidence>
<keyword evidence="4 10" id="KW-0067">ATP-binding</keyword>
<evidence type="ECO:0000313" key="11">
    <source>
        <dbReference type="Proteomes" id="UP000346198"/>
    </source>
</evidence>
<keyword evidence="6 7" id="KW-0472">Membrane</keyword>
<evidence type="ECO:0000256" key="5">
    <source>
        <dbReference type="ARBA" id="ARBA00022989"/>
    </source>
</evidence>
<dbReference type="InterPro" id="IPR039421">
    <property type="entry name" value="Type_1_exporter"/>
</dbReference>
<proteinExistence type="predicted"/>
<dbReference type="PROSITE" id="PS50929">
    <property type="entry name" value="ABC_TM1F"/>
    <property type="match status" value="1"/>
</dbReference>
<evidence type="ECO:0000256" key="7">
    <source>
        <dbReference type="SAM" id="Phobius"/>
    </source>
</evidence>
<evidence type="ECO:0000256" key="1">
    <source>
        <dbReference type="ARBA" id="ARBA00004651"/>
    </source>
</evidence>
<organism evidence="10 11">
    <name type="scientific">Pontiella sulfatireligans</name>
    <dbReference type="NCBI Taxonomy" id="2750658"/>
    <lineage>
        <taxon>Bacteria</taxon>
        <taxon>Pseudomonadati</taxon>
        <taxon>Kiritimatiellota</taxon>
        <taxon>Kiritimatiellia</taxon>
        <taxon>Kiritimatiellales</taxon>
        <taxon>Pontiellaceae</taxon>
        <taxon>Pontiella</taxon>
    </lineage>
</organism>
<keyword evidence="2 7" id="KW-0812">Transmembrane</keyword>
<feature type="transmembrane region" description="Helical" evidence="7">
    <location>
        <begin position="296"/>
        <end position="317"/>
    </location>
</feature>
<accession>A0A6C2UM08</accession>
<dbReference type="Proteomes" id="UP000346198">
    <property type="component" value="Unassembled WGS sequence"/>
</dbReference>
<sequence length="574" mass="63245">MHLLEKFRIVYDLLDAVDKRKLALIFAISVLNGLINAAGIASILPFIGLISEPEILDTNKYILMFTQATGIESYAGVVVSFGLIAMGMLIVGNTISVFESWYGVLFGATKNQEFSSRLLRNYLRIDVLEFEKKKSGERAKEVLSDVGRVVISTLFSMLDLISDIIGSVFVVGLLLWIDWKVTLAVFSTLIFIHYLINHITSSKLDFLGKRYAKLEASLYSHVLEALKLNKEVKMNSIAPYFVRRFSDTSGQMVKVSVKSALVSQLPQQILEVVAFGAILSVALYFAVFASEGGQPVTIIGMYAVAAYRLIPTVASIFSRIKSIWYDTAILEDVAKSLVMIDESEEDAHAAQWPAGTIALCGVSFAYSKNAPFHLDGLNLDFPVNRFTCIKGKTGCGKSTVMNLVAGLYHPAKGTLACDGQPINAFESKSWKRQIGLVPANVNIIQASLYENIALGIEAEDIDREKVHAVCRLVDLDELLCGLPNGYESVYGEDGLCFSSGQVLKVGLARAMYREPRMLLLDESTDAFDLKTETLILNRLKATDDLTIIFISHRPSVMEHADLTIDLEMILGTSP</sequence>
<evidence type="ECO:0000256" key="6">
    <source>
        <dbReference type="ARBA" id="ARBA00023136"/>
    </source>
</evidence>
<feature type="transmembrane region" description="Helical" evidence="7">
    <location>
        <begin position="183"/>
        <end position="200"/>
    </location>
</feature>